<sequence length="519" mass="55088">MASPMVEGRVDPHKKAHFTLHISDAIADGEVGDYTSVKCNTRPMSLPSCRLISLATNALLTQPSPDNHKPPQTTSKRSTTLTSTSASNYSLAIEDEKAGDNKDVFIFTGQKTVPKKSYILLFDPNTQKATLEPLASTYTFNITSKNGSDISSTHSKIYPRKQKDDAPDEAVADDLFGGDNDDNGDGDPDSNNPFDFRHFINAENKTGNESENAYASSPDYRTGTGSAMNTPQLTARKPAAVSSKPKATSQAAPKPKKRKSPEPESRAQKKVPPKKSAPPPAVRLERRATDNKPARKPAGPPSSKIKSSEIVHSSDESDADAEGEPDNASSPPAQPSPSPPRRHASPESDEDEEMEGVVIGESQPSQPRTGALASLGLGQSIGQGYVNSPGGGPISLASAASSVQGSPDPHTFTPHKARTRHQVDDGVIDFGDLGGGARSEDEEEDAEDDVMQGIEEDRDVDSIHLGSPVQQQTAPGGGISLEVEADADGDAEEEEEDPLLKEMMEGLAGGDSSEESEEE</sequence>
<feature type="region of interest" description="Disordered" evidence="1">
    <location>
        <begin position="60"/>
        <end position="85"/>
    </location>
</feature>
<comment type="caution">
    <text evidence="3">The sequence shown here is derived from an EMBL/GenBank/DDBJ whole genome shotgun (WGS) entry which is preliminary data.</text>
</comment>
<evidence type="ECO:0000313" key="4">
    <source>
        <dbReference type="Proteomes" id="UP001521785"/>
    </source>
</evidence>
<reference evidence="3 4" key="1">
    <citation type="submission" date="2024-02" db="EMBL/GenBank/DDBJ databases">
        <title>De novo assembly and annotation of 12 fungi associated with fruit tree decline syndrome in Ontario, Canada.</title>
        <authorList>
            <person name="Sulman M."/>
            <person name="Ellouze W."/>
            <person name="Ilyukhin E."/>
        </authorList>
    </citation>
    <scope>NUCLEOTIDE SEQUENCE [LARGE SCALE GENOMIC DNA]</scope>
    <source>
        <strain evidence="3 4">M42-189</strain>
    </source>
</reference>
<feature type="compositionally biased region" description="Polar residues" evidence="1">
    <location>
        <begin position="223"/>
        <end position="233"/>
    </location>
</feature>
<dbReference type="Pfam" id="PF09816">
    <property type="entry name" value="EAF"/>
    <property type="match status" value="1"/>
</dbReference>
<dbReference type="EMBL" id="JAKJXO020000002">
    <property type="protein sequence ID" value="KAL1610143.1"/>
    <property type="molecule type" value="Genomic_DNA"/>
</dbReference>
<feature type="compositionally biased region" description="Polar residues" evidence="1">
    <location>
        <begin position="203"/>
        <end position="215"/>
    </location>
</feature>
<feature type="region of interest" description="Disordered" evidence="1">
    <location>
        <begin position="143"/>
        <end position="519"/>
    </location>
</feature>
<feature type="compositionally biased region" description="Acidic residues" evidence="1">
    <location>
        <begin position="316"/>
        <end position="325"/>
    </location>
</feature>
<gene>
    <name evidence="3" type="ORF">SLS60_001808</name>
</gene>
<proteinExistence type="predicted"/>
<feature type="domain" description="Transcription elongation factor Eaf N-terminal" evidence="2">
    <location>
        <begin position="67"/>
        <end position="145"/>
    </location>
</feature>
<dbReference type="InterPro" id="IPR019194">
    <property type="entry name" value="Tscrpt_elong_fac_Eaf_N"/>
</dbReference>
<feature type="compositionally biased region" description="Basic and acidic residues" evidence="1">
    <location>
        <begin position="283"/>
        <end position="293"/>
    </location>
</feature>
<protein>
    <recommendedName>
        <fullName evidence="2">Transcription elongation factor Eaf N-terminal domain-containing protein</fullName>
    </recommendedName>
</protein>
<keyword evidence="4" id="KW-1185">Reference proteome</keyword>
<accession>A0ABR3S0X3</accession>
<feature type="compositionally biased region" description="Acidic residues" evidence="1">
    <location>
        <begin position="483"/>
        <end position="497"/>
    </location>
</feature>
<name>A0ABR3S0X3_9PLEO</name>
<feature type="compositionally biased region" description="Basic and acidic residues" evidence="1">
    <location>
        <begin position="306"/>
        <end position="315"/>
    </location>
</feature>
<organism evidence="3 4">
    <name type="scientific">Paraconiothyrium brasiliense</name>
    <dbReference type="NCBI Taxonomy" id="300254"/>
    <lineage>
        <taxon>Eukaryota</taxon>
        <taxon>Fungi</taxon>
        <taxon>Dikarya</taxon>
        <taxon>Ascomycota</taxon>
        <taxon>Pezizomycotina</taxon>
        <taxon>Dothideomycetes</taxon>
        <taxon>Pleosporomycetidae</taxon>
        <taxon>Pleosporales</taxon>
        <taxon>Massarineae</taxon>
        <taxon>Didymosphaeriaceae</taxon>
        <taxon>Paraconiothyrium</taxon>
    </lineage>
</organism>
<feature type="compositionally biased region" description="Polar residues" evidence="1">
    <location>
        <begin position="143"/>
        <end position="155"/>
    </location>
</feature>
<dbReference type="Proteomes" id="UP001521785">
    <property type="component" value="Unassembled WGS sequence"/>
</dbReference>
<feature type="compositionally biased region" description="Acidic residues" evidence="1">
    <location>
        <begin position="440"/>
        <end position="459"/>
    </location>
</feature>
<feature type="compositionally biased region" description="Acidic residues" evidence="1">
    <location>
        <begin position="179"/>
        <end position="188"/>
    </location>
</feature>
<evidence type="ECO:0000259" key="2">
    <source>
        <dbReference type="Pfam" id="PF09816"/>
    </source>
</evidence>
<feature type="compositionally biased region" description="Low complexity" evidence="1">
    <location>
        <begin position="73"/>
        <end position="85"/>
    </location>
</feature>
<evidence type="ECO:0000256" key="1">
    <source>
        <dbReference type="SAM" id="MobiDB-lite"/>
    </source>
</evidence>
<evidence type="ECO:0000313" key="3">
    <source>
        <dbReference type="EMBL" id="KAL1610143.1"/>
    </source>
</evidence>